<dbReference type="Gene3D" id="2.30.30.100">
    <property type="match status" value="1"/>
</dbReference>
<dbReference type="Pfam" id="PF06372">
    <property type="entry name" value="Gemin6"/>
    <property type="match status" value="1"/>
</dbReference>
<dbReference type="InterPro" id="IPR046857">
    <property type="entry name" value="Gemin6_Sm-like_dom"/>
</dbReference>
<protein>
    <submittedName>
        <fullName evidence="3">Gem-associated protein 6-like</fullName>
    </submittedName>
</protein>
<gene>
    <name evidence="3" type="primary">LOC100369731</name>
</gene>
<dbReference type="InterPro" id="IPR047574">
    <property type="entry name" value="AD"/>
</dbReference>
<evidence type="ECO:0000313" key="3">
    <source>
        <dbReference type="RefSeq" id="XP_002739938.1"/>
    </source>
</evidence>
<dbReference type="Proteomes" id="UP000694865">
    <property type="component" value="Unplaced"/>
</dbReference>
<dbReference type="RefSeq" id="XP_002739938.1">
    <property type="nucleotide sequence ID" value="XM_002739892.2"/>
</dbReference>
<keyword evidence="2" id="KW-1185">Reference proteome</keyword>
<evidence type="ECO:0000259" key="1">
    <source>
        <dbReference type="PROSITE" id="PS52001"/>
    </source>
</evidence>
<dbReference type="Pfam" id="PF20417">
    <property type="entry name" value="Gemin6_C"/>
    <property type="match status" value="1"/>
</dbReference>
<accession>A0ABM0GY41</accession>
<name>A0ABM0GY41_SACKO</name>
<dbReference type="InterPro" id="IPR009422">
    <property type="entry name" value="Gemin6"/>
</dbReference>
<evidence type="ECO:0000313" key="2">
    <source>
        <dbReference type="Proteomes" id="UP000694865"/>
    </source>
</evidence>
<reference evidence="3" key="1">
    <citation type="submission" date="2025-08" db="UniProtKB">
        <authorList>
            <consortium name="RefSeq"/>
        </authorList>
    </citation>
    <scope>IDENTIFICATION</scope>
    <source>
        <tissue evidence="3">Testes</tissue>
    </source>
</reference>
<dbReference type="CDD" id="cd11676">
    <property type="entry name" value="Gemin6"/>
    <property type="match status" value="1"/>
</dbReference>
<dbReference type="InterPro" id="IPR046856">
    <property type="entry name" value="Gemin6_C"/>
</dbReference>
<dbReference type="PANTHER" id="PTHR14710:SF2">
    <property type="entry name" value="GEM-ASSOCIATED PROTEIN 6"/>
    <property type="match status" value="1"/>
</dbReference>
<dbReference type="PROSITE" id="PS52001">
    <property type="entry name" value="AD"/>
    <property type="match status" value="1"/>
</dbReference>
<proteinExistence type="predicted"/>
<dbReference type="GeneID" id="100369731"/>
<feature type="domain" description="AD" evidence="1">
    <location>
        <begin position="80"/>
        <end position="176"/>
    </location>
</feature>
<dbReference type="PANTHER" id="PTHR14710">
    <property type="entry name" value="GEM-ASSOCIATED PROTEIN 6"/>
    <property type="match status" value="1"/>
</dbReference>
<organism evidence="2 3">
    <name type="scientific">Saccoglossus kowalevskii</name>
    <name type="common">Acorn worm</name>
    <dbReference type="NCBI Taxonomy" id="10224"/>
    <lineage>
        <taxon>Eukaryota</taxon>
        <taxon>Metazoa</taxon>
        <taxon>Hemichordata</taxon>
        <taxon>Enteropneusta</taxon>
        <taxon>Harrimaniidae</taxon>
        <taxon>Saccoglossus</taxon>
    </lineage>
</organism>
<sequence length="176" mass="19945">MTASESGVPTLGGDEFRQQTPKEMIFFVHKLVEVESIDGKIHTGWVHTIDPVSKSIVLVQFSEDTSNECTVVMGHAVKTVRISSDATEHEDELERLFSRETKITFTKEEIQRRKIDLKDWLEKNRLPVTMSGDQEELLSVSDALFIQPPYTSDNCISTNEIILGRIQALIKLKPKT</sequence>